<dbReference type="GO" id="GO:0008270">
    <property type="term" value="F:zinc ion binding"/>
    <property type="evidence" value="ECO:0007669"/>
    <property type="project" value="UniProtKB-KW"/>
</dbReference>
<organism evidence="3">
    <name type="scientific">Guillardia theta (strain CCMP2712)</name>
    <name type="common">Cryptophyte</name>
    <dbReference type="NCBI Taxonomy" id="905079"/>
    <lineage>
        <taxon>Eukaryota</taxon>
        <taxon>Cryptophyceae</taxon>
        <taxon>Pyrenomonadales</taxon>
        <taxon>Geminigeraceae</taxon>
        <taxon>Guillardia</taxon>
    </lineage>
</organism>
<dbReference type="Gene3D" id="4.10.60.10">
    <property type="entry name" value="Zinc finger, CCHC-type"/>
    <property type="match status" value="1"/>
</dbReference>
<dbReference type="EnsemblProtists" id="EKX43932">
    <property type="protein sequence ID" value="EKX43932"/>
    <property type="gene ID" value="GUITHDRAFT_72698"/>
</dbReference>
<protein>
    <recommendedName>
        <fullName evidence="2">CCHC-type domain-containing protein</fullName>
    </recommendedName>
</protein>
<evidence type="ECO:0000259" key="2">
    <source>
        <dbReference type="PROSITE" id="PS50158"/>
    </source>
</evidence>
<dbReference type="HOGENOM" id="CLU_2801942_0_0_1"/>
<keyword evidence="5" id="KW-1185">Reference proteome</keyword>
<dbReference type="SMART" id="SM00343">
    <property type="entry name" value="ZnF_C2HC"/>
    <property type="match status" value="3"/>
</dbReference>
<dbReference type="PROSITE" id="PS50158">
    <property type="entry name" value="ZF_CCHC"/>
    <property type="match status" value="3"/>
</dbReference>
<keyword evidence="1" id="KW-0863">Zinc-finger</keyword>
<dbReference type="Proteomes" id="UP000011087">
    <property type="component" value="Unassembled WGS sequence"/>
</dbReference>
<gene>
    <name evidence="3" type="ORF">GUITHDRAFT_72698</name>
</gene>
<dbReference type="PANTHER" id="PTHR46978">
    <property type="entry name" value="ZINC KNUCKLE (CCHC-TYPE) FAMILY PROTEIN"/>
    <property type="match status" value="1"/>
</dbReference>
<dbReference type="RefSeq" id="XP_005830912.1">
    <property type="nucleotide sequence ID" value="XM_005830855.1"/>
</dbReference>
<evidence type="ECO:0000256" key="1">
    <source>
        <dbReference type="PROSITE-ProRule" id="PRU00047"/>
    </source>
</evidence>
<dbReference type="PANTHER" id="PTHR46978:SF1">
    <property type="entry name" value="ZINC KNUCKLE (CCHC-TYPE) FAMILY PROTEIN"/>
    <property type="match status" value="1"/>
</dbReference>
<dbReference type="OrthoDB" id="3863715at2759"/>
<keyword evidence="1" id="KW-0479">Metal-binding</keyword>
<feature type="domain" description="CCHC-type" evidence="2">
    <location>
        <begin position="3"/>
        <end position="16"/>
    </location>
</feature>
<feature type="domain" description="CCHC-type" evidence="2">
    <location>
        <begin position="25"/>
        <end position="40"/>
    </location>
</feature>
<dbReference type="SUPFAM" id="SSF57756">
    <property type="entry name" value="Retrovirus zinc finger-like domains"/>
    <property type="match status" value="2"/>
</dbReference>
<feature type="non-terminal residue" evidence="3">
    <location>
        <position position="1"/>
    </location>
</feature>
<dbReference type="STRING" id="905079.L1J6I7"/>
<dbReference type="InterPro" id="IPR001878">
    <property type="entry name" value="Znf_CCHC"/>
</dbReference>
<evidence type="ECO:0000313" key="3">
    <source>
        <dbReference type="EMBL" id="EKX43932.1"/>
    </source>
</evidence>
<keyword evidence="1" id="KW-0862">Zinc</keyword>
<name>L1J6I7_GUITC</name>
<accession>L1J6I7</accession>
<dbReference type="GeneID" id="17300598"/>
<reference evidence="4" key="3">
    <citation type="submission" date="2016-03" db="UniProtKB">
        <authorList>
            <consortium name="EnsemblProtists"/>
        </authorList>
    </citation>
    <scope>IDENTIFICATION</scope>
</reference>
<reference evidence="3 5" key="1">
    <citation type="journal article" date="2012" name="Nature">
        <title>Algal genomes reveal evolutionary mosaicism and the fate of nucleomorphs.</title>
        <authorList>
            <consortium name="DOE Joint Genome Institute"/>
            <person name="Curtis B.A."/>
            <person name="Tanifuji G."/>
            <person name="Burki F."/>
            <person name="Gruber A."/>
            <person name="Irimia M."/>
            <person name="Maruyama S."/>
            <person name="Arias M.C."/>
            <person name="Ball S.G."/>
            <person name="Gile G.H."/>
            <person name="Hirakawa Y."/>
            <person name="Hopkins J.F."/>
            <person name="Kuo A."/>
            <person name="Rensing S.A."/>
            <person name="Schmutz J."/>
            <person name="Symeonidi A."/>
            <person name="Elias M."/>
            <person name="Eveleigh R.J."/>
            <person name="Herman E.K."/>
            <person name="Klute M.J."/>
            <person name="Nakayama T."/>
            <person name="Obornik M."/>
            <person name="Reyes-Prieto A."/>
            <person name="Armbrust E.V."/>
            <person name="Aves S.J."/>
            <person name="Beiko R.G."/>
            <person name="Coutinho P."/>
            <person name="Dacks J.B."/>
            <person name="Durnford D.G."/>
            <person name="Fast N.M."/>
            <person name="Green B.R."/>
            <person name="Grisdale C.J."/>
            <person name="Hempel F."/>
            <person name="Henrissat B."/>
            <person name="Hoppner M.P."/>
            <person name="Ishida K."/>
            <person name="Kim E."/>
            <person name="Koreny L."/>
            <person name="Kroth P.G."/>
            <person name="Liu Y."/>
            <person name="Malik S.B."/>
            <person name="Maier U.G."/>
            <person name="McRose D."/>
            <person name="Mock T."/>
            <person name="Neilson J.A."/>
            <person name="Onodera N.T."/>
            <person name="Poole A.M."/>
            <person name="Pritham E.J."/>
            <person name="Richards T.A."/>
            <person name="Rocap G."/>
            <person name="Roy S.W."/>
            <person name="Sarai C."/>
            <person name="Schaack S."/>
            <person name="Shirato S."/>
            <person name="Slamovits C.H."/>
            <person name="Spencer D.F."/>
            <person name="Suzuki S."/>
            <person name="Worden A.Z."/>
            <person name="Zauner S."/>
            <person name="Barry K."/>
            <person name="Bell C."/>
            <person name="Bharti A.K."/>
            <person name="Crow J.A."/>
            <person name="Grimwood J."/>
            <person name="Kramer R."/>
            <person name="Lindquist E."/>
            <person name="Lucas S."/>
            <person name="Salamov A."/>
            <person name="McFadden G.I."/>
            <person name="Lane C.E."/>
            <person name="Keeling P.J."/>
            <person name="Gray M.W."/>
            <person name="Grigoriev I.V."/>
            <person name="Archibald J.M."/>
        </authorList>
    </citation>
    <scope>NUCLEOTIDE SEQUENCE</scope>
    <source>
        <strain evidence="3 5">CCMP2712</strain>
    </source>
</reference>
<dbReference type="eggNOG" id="KOG0335">
    <property type="taxonomic scope" value="Eukaryota"/>
</dbReference>
<reference evidence="5" key="2">
    <citation type="submission" date="2012-11" db="EMBL/GenBank/DDBJ databases">
        <authorList>
            <person name="Kuo A."/>
            <person name="Curtis B.A."/>
            <person name="Tanifuji G."/>
            <person name="Burki F."/>
            <person name="Gruber A."/>
            <person name="Irimia M."/>
            <person name="Maruyama S."/>
            <person name="Arias M.C."/>
            <person name="Ball S.G."/>
            <person name="Gile G.H."/>
            <person name="Hirakawa Y."/>
            <person name="Hopkins J.F."/>
            <person name="Rensing S.A."/>
            <person name="Schmutz J."/>
            <person name="Symeonidi A."/>
            <person name="Elias M."/>
            <person name="Eveleigh R.J."/>
            <person name="Herman E.K."/>
            <person name="Klute M.J."/>
            <person name="Nakayama T."/>
            <person name="Obornik M."/>
            <person name="Reyes-Prieto A."/>
            <person name="Armbrust E.V."/>
            <person name="Aves S.J."/>
            <person name="Beiko R.G."/>
            <person name="Coutinho P."/>
            <person name="Dacks J.B."/>
            <person name="Durnford D.G."/>
            <person name="Fast N.M."/>
            <person name="Green B.R."/>
            <person name="Grisdale C."/>
            <person name="Hempe F."/>
            <person name="Henrissat B."/>
            <person name="Hoppner M.P."/>
            <person name="Ishida K.-I."/>
            <person name="Kim E."/>
            <person name="Koreny L."/>
            <person name="Kroth P.G."/>
            <person name="Liu Y."/>
            <person name="Malik S.-B."/>
            <person name="Maier U.G."/>
            <person name="McRose D."/>
            <person name="Mock T."/>
            <person name="Neilson J.A."/>
            <person name="Onodera N.T."/>
            <person name="Poole A.M."/>
            <person name="Pritham E.J."/>
            <person name="Richards T.A."/>
            <person name="Rocap G."/>
            <person name="Roy S.W."/>
            <person name="Sarai C."/>
            <person name="Schaack S."/>
            <person name="Shirato S."/>
            <person name="Slamovits C.H."/>
            <person name="Spencer D.F."/>
            <person name="Suzuki S."/>
            <person name="Worden A.Z."/>
            <person name="Zauner S."/>
            <person name="Barry K."/>
            <person name="Bell C."/>
            <person name="Bharti A.K."/>
            <person name="Crow J.A."/>
            <person name="Grimwood J."/>
            <person name="Kramer R."/>
            <person name="Lindquist E."/>
            <person name="Lucas S."/>
            <person name="Salamov A."/>
            <person name="McFadden G.I."/>
            <person name="Lane C.E."/>
            <person name="Keeling P.J."/>
            <person name="Gray M.W."/>
            <person name="Grigoriev I.V."/>
            <person name="Archibald J.M."/>
        </authorList>
    </citation>
    <scope>NUCLEOTIDE SEQUENCE</scope>
    <source>
        <strain evidence="5">CCMP2712</strain>
    </source>
</reference>
<dbReference type="InterPro" id="IPR036875">
    <property type="entry name" value="Znf_CCHC_sf"/>
</dbReference>
<dbReference type="GO" id="GO:0003676">
    <property type="term" value="F:nucleic acid binding"/>
    <property type="evidence" value="ECO:0007669"/>
    <property type="project" value="InterPro"/>
</dbReference>
<dbReference type="KEGG" id="gtt:GUITHDRAFT_72698"/>
<dbReference type="AlphaFoldDB" id="L1J6I7"/>
<sequence length="68" mass="7871">ITCRHCGGIGHFARDCVNEKIPKPCFLCGIKGHNARDCENQQCFKCRKPGHRISECRFPPYRDDTCFR</sequence>
<dbReference type="Pfam" id="PF00098">
    <property type="entry name" value="zf-CCHC"/>
    <property type="match status" value="3"/>
</dbReference>
<dbReference type="PaxDb" id="55529-EKX43932"/>
<evidence type="ECO:0000313" key="5">
    <source>
        <dbReference type="Proteomes" id="UP000011087"/>
    </source>
</evidence>
<feature type="domain" description="CCHC-type" evidence="2">
    <location>
        <begin position="43"/>
        <end position="57"/>
    </location>
</feature>
<evidence type="ECO:0000313" key="4">
    <source>
        <dbReference type="EnsemblProtists" id="EKX43932"/>
    </source>
</evidence>
<dbReference type="EMBL" id="JH993007">
    <property type="protein sequence ID" value="EKX43932.1"/>
    <property type="molecule type" value="Genomic_DNA"/>
</dbReference>
<proteinExistence type="predicted"/>